<keyword evidence="1" id="KW-0863">Zinc-finger</keyword>
<dbReference type="SUPFAM" id="SSF47353">
    <property type="entry name" value="Retrovirus capsid dimerization domain-like"/>
    <property type="match status" value="1"/>
</dbReference>
<evidence type="ECO:0008006" key="8">
    <source>
        <dbReference type="Google" id="ProtNLM"/>
    </source>
</evidence>
<reference evidence="6" key="1">
    <citation type="submission" date="2021-02" db="EMBL/GenBank/DDBJ databases">
        <title>Comparative genomics reveals that relaxation of natural selection precedes convergent phenotypic evolution of cavefish.</title>
        <authorList>
            <person name="Peng Z."/>
        </authorList>
    </citation>
    <scope>NUCLEOTIDE SEQUENCE</scope>
    <source>
        <tissue evidence="6">Muscle</tissue>
    </source>
</reference>
<feature type="compositionally biased region" description="Polar residues" evidence="2">
    <location>
        <begin position="938"/>
        <end position="972"/>
    </location>
</feature>
<evidence type="ECO:0000313" key="6">
    <source>
        <dbReference type="EMBL" id="KAI7790172.1"/>
    </source>
</evidence>
<dbReference type="InterPro" id="IPR012337">
    <property type="entry name" value="RNaseH-like_sf"/>
</dbReference>
<sequence>MEQHRALLQLREDQDVRFQAVLLAQQEDRESFRSWVHREVRTGPRADLVLQKMGPQDDPEAFLGLFERVAVARGWPEDQWALHLIPLLSGEAQVAAQQLPPENLLVYAELKKAILQRVGRSPEEYRQRFRSLGLAETGRPYLLAQQLRDSCRKWLMAGNSDVAGIVDKVVLEQFTTCLPWRTAAWVQCHRPTSLDSAIQLAEDHLVACPGIGEMLPAVSLPTPATRPIPAPRTRPPIPLRGGPRGRGSYATGPTDGGGTLAGRSAALETGSHPYTMPYNPPASASPRQLASPLPATGVAGRPGPACWRCGDPDHFIDRCPVMDVGTMIRVPDEPRAAPGPAGLYQIPVSIGGGTYQALVDSGCNQTSIHQSLVRLGAWGKNREVKVPFERIGMDLIGPLERSARGYRFALVLVDYATRYPEAVPLRSISAKSVADALFRIISRVGIPREILTDQGTAEITSANGEPDGPDPPAAAPLLPSIPGFGTSVTRLQRNRKEEAGIRTSLNHAHLATSSNYPGHTCSAGDQSDTQQLVIFLKYNNNTPHPTSKLVARGSTPNLLLTLGAGPDLWYCPCHLYKDDVLEKLREFQEGPDPSRKLKENISGKIYRVKKFLAFMAKGKSNLSNMVFLNETRKIHSWVSSLRRSGVTETTIKHYVDNVSQFIDFIVETPPQTSRLSKNVMIGLRREMKGLRKSLKRGVAMHRTSVKASKEEKVLSKGLLLECRNKSKLGIPEALEGCLPKYDHPGGHGGKEVINGERLSHKSPLVFIRPQIKTHKTNELYGPAQIILKEEEWALRFLHLKDQLPGGLGAKFLFFVSTPNPCKNLNNYFQEAWKAMGLPGCPTFTDVRTSISSHAKFTHAPENRLKLCKFMCHDVRTADKFYVTNLTAKQAVEHRRLFEAALEGPERSPASKDIPKRRCQVASKDHPRKKRKLLEPELSSGSTTPEDDQVTYQESGVSSVEDSQGESEPTKPSQDVEVERRGEEDEASEHGQLKRQRRPIVLLTPLKSALRKKHFILSAVPAESEKDCRINVSDTCWNGATKTSKKMRKGLNG</sequence>
<name>A0A9W7W7S3_TRIRA</name>
<dbReference type="GO" id="GO:0003676">
    <property type="term" value="F:nucleic acid binding"/>
    <property type="evidence" value="ECO:0007669"/>
    <property type="project" value="InterPro"/>
</dbReference>
<dbReference type="Pfam" id="PF02023">
    <property type="entry name" value="SCAN"/>
    <property type="match status" value="1"/>
</dbReference>
<comment type="caution">
    <text evidence="6">The sequence shown here is derived from an EMBL/GenBank/DDBJ whole genome shotgun (WGS) entry which is preliminary data.</text>
</comment>
<feature type="domain" description="Integrase catalytic" evidence="5">
    <location>
        <begin position="383"/>
        <end position="564"/>
    </location>
</feature>
<dbReference type="InterPro" id="IPR001878">
    <property type="entry name" value="Znf_CCHC"/>
</dbReference>
<dbReference type="GO" id="GO:0015074">
    <property type="term" value="P:DNA integration"/>
    <property type="evidence" value="ECO:0007669"/>
    <property type="project" value="InterPro"/>
</dbReference>
<dbReference type="InterPro" id="IPR001584">
    <property type="entry name" value="Integrase_cat-core"/>
</dbReference>
<evidence type="ECO:0000313" key="7">
    <source>
        <dbReference type="Proteomes" id="UP001059041"/>
    </source>
</evidence>
<keyword evidence="7" id="KW-1185">Reference proteome</keyword>
<evidence type="ECO:0000259" key="3">
    <source>
        <dbReference type="PROSITE" id="PS50158"/>
    </source>
</evidence>
<feature type="domain" description="SCAN box" evidence="4">
    <location>
        <begin position="126"/>
        <end position="203"/>
    </location>
</feature>
<feature type="region of interest" description="Disordered" evidence="2">
    <location>
        <begin position="901"/>
        <end position="995"/>
    </location>
</feature>
<dbReference type="GO" id="GO:0008270">
    <property type="term" value="F:zinc ion binding"/>
    <property type="evidence" value="ECO:0007669"/>
    <property type="project" value="UniProtKB-KW"/>
</dbReference>
<gene>
    <name evidence="6" type="ORF">IRJ41_007707</name>
</gene>
<protein>
    <recommendedName>
        <fullName evidence="8">CCHC-type domain-containing protein</fullName>
    </recommendedName>
</protein>
<dbReference type="InterPro" id="IPR038269">
    <property type="entry name" value="SCAN_sf"/>
</dbReference>
<dbReference type="InterPro" id="IPR036397">
    <property type="entry name" value="RNaseH_sf"/>
</dbReference>
<dbReference type="PROSITE" id="PS50994">
    <property type="entry name" value="INTEGRASE"/>
    <property type="match status" value="1"/>
</dbReference>
<dbReference type="SUPFAM" id="SSF53098">
    <property type="entry name" value="Ribonuclease H-like"/>
    <property type="match status" value="1"/>
</dbReference>
<feature type="domain" description="CCHC-type" evidence="3">
    <location>
        <begin position="306"/>
        <end position="320"/>
    </location>
</feature>
<accession>A0A9W7W7S3</accession>
<feature type="region of interest" description="Disordered" evidence="2">
    <location>
        <begin position="222"/>
        <end position="260"/>
    </location>
</feature>
<dbReference type="PANTHER" id="PTHR46888">
    <property type="entry name" value="ZINC KNUCKLE DOMAINCONTAINING PROTEIN-RELATED"/>
    <property type="match status" value="1"/>
</dbReference>
<keyword evidence="1" id="KW-0862">Zinc</keyword>
<dbReference type="EMBL" id="JAFHDT010000220">
    <property type="protein sequence ID" value="KAI7790172.1"/>
    <property type="molecule type" value="Genomic_DNA"/>
</dbReference>
<evidence type="ECO:0000256" key="2">
    <source>
        <dbReference type="SAM" id="MobiDB-lite"/>
    </source>
</evidence>
<feature type="compositionally biased region" description="Basic and acidic residues" evidence="2">
    <location>
        <begin position="976"/>
        <end position="991"/>
    </location>
</feature>
<dbReference type="SMART" id="SM00431">
    <property type="entry name" value="SCAN"/>
    <property type="match status" value="1"/>
</dbReference>
<organism evidence="6 7">
    <name type="scientific">Triplophysa rosa</name>
    <name type="common">Cave loach</name>
    <dbReference type="NCBI Taxonomy" id="992332"/>
    <lineage>
        <taxon>Eukaryota</taxon>
        <taxon>Metazoa</taxon>
        <taxon>Chordata</taxon>
        <taxon>Craniata</taxon>
        <taxon>Vertebrata</taxon>
        <taxon>Euteleostomi</taxon>
        <taxon>Actinopterygii</taxon>
        <taxon>Neopterygii</taxon>
        <taxon>Teleostei</taxon>
        <taxon>Ostariophysi</taxon>
        <taxon>Cypriniformes</taxon>
        <taxon>Nemacheilidae</taxon>
        <taxon>Triplophysa</taxon>
    </lineage>
</organism>
<dbReference type="Proteomes" id="UP001059041">
    <property type="component" value="Unassembled WGS sequence"/>
</dbReference>
<feature type="compositionally biased region" description="Basic and acidic residues" evidence="2">
    <location>
        <begin position="901"/>
        <end position="915"/>
    </location>
</feature>
<evidence type="ECO:0000259" key="4">
    <source>
        <dbReference type="PROSITE" id="PS50804"/>
    </source>
</evidence>
<dbReference type="AlphaFoldDB" id="A0A9W7W7S3"/>
<dbReference type="PROSITE" id="PS50804">
    <property type="entry name" value="SCAN_BOX"/>
    <property type="match status" value="1"/>
</dbReference>
<dbReference type="InterPro" id="IPR003309">
    <property type="entry name" value="SCAN_dom"/>
</dbReference>
<dbReference type="Gene3D" id="1.10.4020.10">
    <property type="entry name" value="DNA breaking-rejoining enzymes"/>
    <property type="match status" value="1"/>
</dbReference>
<evidence type="ECO:0000259" key="5">
    <source>
        <dbReference type="PROSITE" id="PS50994"/>
    </source>
</evidence>
<evidence type="ECO:0000256" key="1">
    <source>
        <dbReference type="PROSITE-ProRule" id="PRU00047"/>
    </source>
</evidence>
<keyword evidence="1" id="KW-0479">Metal-binding</keyword>
<dbReference type="PROSITE" id="PS50158">
    <property type="entry name" value="ZF_CCHC"/>
    <property type="match status" value="1"/>
</dbReference>
<feature type="compositionally biased region" description="Pro residues" evidence="2">
    <location>
        <begin position="224"/>
        <end position="238"/>
    </location>
</feature>
<dbReference type="Gene3D" id="3.30.420.10">
    <property type="entry name" value="Ribonuclease H-like superfamily/Ribonuclease H"/>
    <property type="match status" value="1"/>
</dbReference>
<dbReference type="PANTHER" id="PTHR46888:SF1">
    <property type="entry name" value="RIBONUCLEASE H"/>
    <property type="match status" value="1"/>
</dbReference>
<proteinExistence type="predicted"/>